<dbReference type="EMBL" id="JPKY01000009">
    <property type="protein sequence ID" value="KFH47444.1"/>
    <property type="molecule type" value="Genomic_DNA"/>
</dbReference>
<reference evidence="3" key="1">
    <citation type="journal article" date="2014" name="Genome Announc.">
        <title>Genome sequence and annotation of Acremonium chrysogenum, producer of the beta-lactam antibiotic cephalosporin C.</title>
        <authorList>
            <person name="Terfehr D."/>
            <person name="Dahlmann T.A."/>
            <person name="Specht T."/>
            <person name="Zadra I."/>
            <person name="Kuernsteiner H."/>
            <person name="Kueck U."/>
        </authorList>
    </citation>
    <scope>NUCLEOTIDE SEQUENCE [LARGE SCALE GENOMIC DNA]</scope>
    <source>
        <strain evidence="3">ATCC 11550 / CBS 779.69 / DSM 880 / IAM 14645 / JCM 23072 / IMI 49137</strain>
    </source>
</reference>
<dbReference type="AlphaFoldDB" id="A0A086TDL2"/>
<evidence type="ECO:0000313" key="2">
    <source>
        <dbReference type="EMBL" id="KFH47444.1"/>
    </source>
</evidence>
<proteinExistence type="predicted"/>
<sequence>MALGQGGDGVDHHATTATNTVAQEERYERPGNSFAPINGRRSTAVPGPSQVQPDAPAQRQEQQKQREGPSSQQARVLATLDMPTRDWKPDEDGSGKKKCPYCLTPVRVKDAAEHTKVHRFQDMRPEYFILLRKGGRCERCRRGKGQICKVFKNPSKHNTFVCKSCHSLRERCSHMDFKESYNPRRVEVHPALAMDVEV</sequence>
<gene>
    <name evidence="2" type="ORF">ACRE_017090</name>
</gene>
<dbReference type="Proteomes" id="UP000029964">
    <property type="component" value="Unassembled WGS sequence"/>
</dbReference>
<evidence type="ECO:0000256" key="1">
    <source>
        <dbReference type="SAM" id="MobiDB-lite"/>
    </source>
</evidence>
<accession>A0A086TDL2</accession>
<feature type="region of interest" description="Disordered" evidence="1">
    <location>
        <begin position="1"/>
        <end position="95"/>
    </location>
</feature>
<dbReference type="HOGENOM" id="CLU_1377740_0_0_1"/>
<evidence type="ECO:0000313" key="3">
    <source>
        <dbReference type="Proteomes" id="UP000029964"/>
    </source>
</evidence>
<name>A0A086TDL2_HAPC1</name>
<feature type="compositionally biased region" description="Basic and acidic residues" evidence="1">
    <location>
        <begin position="83"/>
        <end position="95"/>
    </location>
</feature>
<organism evidence="2 3">
    <name type="scientific">Hapsidospora chrysogenum (strain ATCC 11550 / CBS 779.69 / DSM 880 / IAM 14645 / JCM 23072 / IMI 49137)</name>
    <name type="common">Acremonium chrysogenum</name>
    <dbReference type="NCBI Taxonomy" id="857340"/>
    <lineage>
        <taxon>Eukaryota</taxon>
        <taxon>Fungi</taxon>
        <taxon>Dikarya</taxon>
        <taxon>Ascomycota</taxon>
        <taxon>Pezizomycotina</taxon>
        <taxon>Sordariomycetes</taxon>
        <taxon>Hypocreomycetidae</taxon>
        <taxon>Hypocreales</taxon>
        <taxon>Bionectriaceae</taxon>
        <taxon>Hapsidospora</taxon>
    </lineage>
</organism>
<protein>
    <submittedName>
        <fullName evidence="2">Uncharacterized protein</fullName>
    </submittedName>
</protein>
<comment type="caution">
    <text evidence="2">The sequence shown here is derived from an EMBL/GenBank/DDBJ whole genome shotgun (WGS) entry which is preliminary data.</text>
</comment>
<keyword evidence="3" id="KW-1185">Reference proteome</keyword>